<dbReference type="eggNOG" id="KOG3624">
    <property type="taxonomic scope" value="Eukaryota"/>
</dbReference>
<organism evidence="10 11">
    <name type="scientific">Colletotrichum higginsianum (strain IMI 349063)</name>
    <name type="common">Crucifer anthracnose fungus</name>
    <dbReference type="NCBI Taxonomy" id="759273"/>
    <lineage>
        <taxon>Eukaryota</taxon>
        <taxon>Fungi</taxon>
        <taxon>Dikarya</taxon>
        <taxon>Ascomycota</taxon>
        <taxon>Pezizomycotina</taxon>
        <taxon>Sordariomycetes</taxon>
        <taxon>Hypocreomycetidae</taxon>
        <taxon>Glomerellales</taxon>
        <taxon>Glomerellaceae</taxon>
        <taxon>Colletotrichum</taxon>
        <taxon>Colletotrichum destructivum species complex</taxon>
    </lineage>
</organism>
<dbReference type="PANTHER" id="PTHR11733">
    <property type="entry name" value="ZINC METALLOPROTEASE FAMILY M13 NEPRILYSIN-RELATED"/>
    <property type="match status" value="1"/>
</dbReference>
<accession>H1V6C4</accession>
<dbReference type="GO" id="GO:0046872">
    <property type="term" value="F:metal ion binding"/>
    <property type="evidence" value="ECO:0007669"/>
    <property type="project" value="UniProtKB-KW"/>
</dbReference>
<keyword evidence="7" id="KW-0482">Metalloprotease</keyword>
<evidence type="ECO:0000256" key="3">
    <source>
        <dbReference type="ARBA" id="ARBA00022670"/>
    </source>
</evidence>
<dbReference type="PANTHER" id="PTHR11733:SF167">
    <property type="entry name" value="FI17812P1-RELATED"/>
    <property type="match status" value="1"/>
</dbReference>
<dbReference type="Gene3D" id="3.40.390.10">
    <property type="entry name" value="Collagenase (Catalytic Domain)"/>
    <property type="match status" value="1"/>
</dbReference>
<evidence type="ECO:0000256" key="7">
    <source>
        <dbReference type="ARBA" id="ARBA00023049"/>
    </source>
</evidence>
<evidence type="ECO:0000256" key="4">
    <source>
        <dbReference type="ARBA" id="ARBA00022723"/>
    </source>
</evidence>
<evidence type="ECO:0000256" key="1">
    <source>
        <dbReference type="ARBA" id="ARBA00001947"/>
    </source>
</evidence>
<dbReference type="GO" id="GO:0004222">
    <property type="term" value="F:metalloendopeptidase activity"/>
    <property type="evidence" value="ECO:0007669"/>
    <property type="project" value="InterPro"/>
</dbReference>
<dbReference type="HOGENOM" id="CLU_006187_4_3_1"/>
<comment type="similarity">
    <text evidence="2">Belongs to the peptidase M13 family.</text>
</comment>
<dbReference type="GO" id="GO:0005886">
    <property type="term" value="C:plasma membrane"/>
    <property type="evidence" value="ECO:0007669"/>
    <property type="project" value="TreeGrafter"/>
</dbReference>
<dbReference type="SUPFAM" id="SSF55486">
    <property type="entry name" value="Metalloproteases ('zincins'), catalytic domain"/>
    <property type="match status" value="1"/>
</dbReference>
<reference evidence="11" key="1">
    <citation type="journal article" date="2012" name="Nat. Genet.">
        <title>Lifestyle transitions in plant pathogenic Colletotrichum fungi deciphered by genome and transcriptome analyses.</title>
        <authorList>
            <person name="O'Connell R.J."/>
            <person name="Thon M.R."/>
            <person name="Hacquard S."/>
            <person name="Amyotte S.G."/>
            <person name="Kleemann J."/>
            <person name="Torres M.F."/>
            <person name="Damm U."/>
            <person name="Buiate E.A."/>
            <person name="Epstein L."/>
            <person name="Alkan N."/>
            <person name="Altmueller J."/>
            <person name="Alvarado-Balderrama L."/>
            <person name="Bauser C.A."/>
            <person name="Becker C."/>
            <person name="Birren B.W."/>
            <person name="Chen Z."/>
            <person name="Choi J."/>
            <person name="Crouch J.A."/>
            <person name="Duvick J.P."/>
            <person name="Farman M.A."/>
            <person name="Gan P."/>
            <person name="Heiman D."/>
            <person name="Henrissat B."/>
            <person name="Howard R.J."/>
            <person name="Kabbage M."/>
            <person name="Koch C."/>
            <person name="Kracher B."/>
            <person name="Kubo Y."/>
            <person name="Law A.D."/>
            <person name="Lebrun M.-H."/>
            <person name="Lee Y.-H."/>
            <person name="Miyara I."/>
            <person name="Moore N."/>
            <person name="Neumann U."/>
            <person name="Nordstroem K."/>
            <person name="Panaccione D.G."/>
            <person name="Panstruga R."/>
            <person name="Place M."/>
            <person name="Proctor R.H."/>
            <person name="Prusky D."/>
            <person name="Rech G."/>
            <person name="Reinhardt R."/>
            <person name="Rollins J.A."/>
            <person name="Rounsley S."/>
            <person name="Schardl C.L."/>
            <person name="Schwartz D.C."/>
            <person name="Shenoy N."/>
            <person name="Shirasu K."/>
            <person name="Sikhakolli U.R."/>
            <person name="Stueber K."/>
            <person name="Sukno S.A."/>
            <person name="Sweigard J.A."/>
            <person name="Takano Y."/>
            <person name="Takahara H."/>
            <person name="Trail F."/>
            <person name="van der Does H.C."/>
            <person name="Voll L.M."/>
            <person name="Will I."/>
            <person name="Young S."/>
            <person name="Zeng Q."/>
            <person name="Zhang J."/>
            <person name="Zhou S."/>
            <person name="Dickman M.B."/>
            <person name="Schulze-Lefert P."/>
            <person name="Ver Loren van Themaat E."/>
            <person name="Ma L.-J."/>
            <person name="Vaillancourt L.J."/>
        </authorList>
    </citation>
    <scope>NUCLEOTIDE SEQUENCE [LARGE SCALE GENOMIC DNA]</scope>
    <source>
        <strain evidence="11">IMI 349063</strain>
    </source>
</reference>
<protein>
    <submittedName>
        <fullName evidence="10">Peptidase family M13</fullName>
    </submittedName>
</protein>
<keyword evidence="6" id="KW-0862">Zinc</keyword>
<dbReference type="PRINTS" id="PR00786">
    <property type="entry name" value="NEPRILYSIN"/>
</dbReference>
<evidence type="ECO:0000259" key="9">
    <source>
        <dbReference type="Pfam" id="PF05649"/>
    </source>
</evidence>
<feature type="domain" description="Peptidase M13 N-terminal" evidence="9">
    <location>
        <begin position="40"/>
        <end position="465"/>
    </location>
</feature>
<gene>
    <name evidence="10" type="ORF">CH063_07487</name>
</gene>
<dbReference type="Proteomes" id="UP000007174">
    <property type="component" value="Unassembled WGS sequence"/>
</dbReference>
<proteinExistence type="inferred from homology"/>
<dbReference type="CDD" id="cd08662">
    <property type="entry name" value="M13"/>
    <property type="match status" value="1"/>
</dbReference>
<comment type="cofactor">
    <cofactor evidence="1">
        <name>Zn(2+)</name>
        <dbReference type="ChEBI" id="CHEBI:29105"/>
    </cofactor>
</comment>
<dbReference type="STRING" id="759273.H1V6C4"/>
<dbReference type="PROSITE" id="PS51885">
    <property type="entry name" value="NEPRILYSIN"/>
    <property type="match status" value="1"/>
</dbReference>
<dbReference type="InterPro" id="IPR008753">
    <property type="entry name" value="Peptidase_M13_N"/>
</dbReference>
<keyword evidence="3" id="KW-0645">Protease</keyword>
<dbReference type="EMBL" id="CACQ02001690">
    <property type="protein sequence ID" value="CCF35776.1"/>
    <property type="molecule type" value="Genomic_DNA"/>
</dbReference>
<dbReference type="InterPro" id="IPR018497">
    <property type="entry name" value="Peptidase_M13_C"/>
</dbReference>
<evidence type="ECO:0000313" key="10">
    <source>
        <dbReference type="EMBL" id="CCF35776.1"/>
    </source>
</evidence>
<dbReference type="InterPro" id="IPR042089">
    <property type="entry name" value="Peptidase_M13_dom_2"/>
</dbReference>
<dbReference type="InterPro" id="IPR024079">
    <property type="entry name" value="MetalloPept_cat_dom_sf"/>
</dbReference>
<evidence type="ECO:0000256" key="6">
    <source>
        <dbReference type="ARBA" id="ARBA00022833"/>
    </source>
</evidence>
<evidence type="ECO:0000313" key="11">
    <source>
        <dbReference type="Proteomes" id="UP000007174"/>
    </source>
</evidence>
<keyword evidence="5" id="KW-0378">Hydrolase</keyword>
<dbReference type="Pfam" id="PF05649">
    <property type="entry name" value="Peptidase_M13_N"/>
    <property type="match status" value="1"/>
</dbReference>
<dbReference type="GO" id="GO:0016485">
    <property type="term" value="P:protein processing"/>
    <property type="evidence" value="ECO:0007669"/>
    <property type="project" value="TreeGrafter"/>
</dbReference>
<name>H1V6C4_COLHI</name>
<evidence type="ECO:0000256" key="2">
    <source>
        <dbReference type="ARBA" id="ARBA00007357"/>
    </source>
</evidence>
<dbReference type="Pfam" id="PF01431">
    <property type="entry name" value="Peptidase_M13"/>
    <property type="match status" value="1"/>
</dbReference>
<dbReference type="InterPro" id="IPR000718">
    <property type="entry name" value="Peptidase_M13"/>
</dbReference>
<keyword evidence="4" id="KW-0479">Metal-binding</keyword>
<dbReference type="VEuPathDB" id="FungiDB:CH63R_11372"/>
<feature type="domain" description="Peptidase M13 C-terminal" evidence="8">
    <location>
        <begin position="526"/>
        <end position="726"/>
    </location>
</feature>
<dbReference type="AlphaFoldDB" id="H1V6C4"/>
<evidence type="ECO:0000259" key="8">
    <source>
        <dbReference type="Pfam" id="PF01431"/>
    </source>
</evidence>
<evidence type="ECO:0000256" key="5">
    <source>
        <dbReference type="ARBA" id="ARBA00022801"/>
    </source>
</evidence>
<sequence length="732" mass="80475">MTPALYNAEAGGSVCTTPACLQLSSYILSSIAPNYTDIDPCTDFDKRTSNVACAGWASTHTPIAGRAKASSLGEIRNAVNIVLRDVLEGPYPNGPNAGFLTASLSQEQVAIDRDNFKLIVDTYNACLNNTAVQAAGLRPLIGLINRVAEAFPVADTTEDRERKVSKGDASNIGKALLLFNQHGIGTFELIDVTLDDQNPNQTIISVLPGGTPGLSDSQARNNQTVEEYQRIMAAVLQEVHPSKLTASYAQRLAVAINKFERDVSALKSKDDSRADDNSPARKFKLEQVTSVAPELNHDFVLKNLISADYELKELYFSPGYFGNLSQLVTNTSVETVQGFFMWKMVLTFSGYVEAEATERLNNFKDKIRAADPDVVGKAPRWQQCVQHVDEGVPWSSLPSGLGWILSRFYLDKGYSKESRELATNMMGSIQQAFISRLGDKDWLSSEVKKAAEEKVNAIVKKIGYPDMSPDTANPRNLADTFSGLQLGNAYFDNAVALAAFAGKKTFAQLGKPSDKAIWLQTPSTTNAYYFATYNDIIINAGIQQKPLYSPEYPAYINYGGLGMVLGHELTHGFDNNGHNYAANGSLVNWWDEKSLQAFTNRTRCFADQYQKFTVMAPNGTEVPINGNFTLGENIADAGGVVTSYAAWKKSQADKKSNNMDLPGLQKFSHDQMFFLHYAQTWCEKATKEADVYQIVTDVHSLGFARIKGPLDNSEDFRAAFNCPQKQATCSLW</sequence>
<dbReference type="Gene3D" id="1.10.1380.10">
    <property type="entry name" value="Neutral endopeptidase , domain2"/>
    <property type="match status" value="1"/>
</dbReference>